<evidence type="ECO:0000313" key="4">
    <source>
        <dbReference type="Proteomes" id="UP000254808"/>
    </source>
</evidence>
<dbReference type="InterPro" id="IPR029010">
    <property type="entry name" value="ThuA-like"/>
</dbReference>
<keyword evidence="4" id="KW-1185">Reference proteome</keyword>
<gene>
    <name evidence="3" type="ORF">CYPRO_0269</name>
</gene>
<dbReference type="InterPro" id="IPR029062">
    <property type="entry name" value="Class_I_gatase-like"/>
</dbReference>
<keyword evidence="1" id="KW-0732">Signal</keyword>
<sequence length="268" mass="30084">MKCFEMTCASLLPFLLFALGFALTACGGDAQDQQSDYSGPTQLEVEGATDRLLVYTKTSGWRHDSIEAGVEAVKRLGSDNGFSVKHTEDPAYFSPDNLSRYQAVLFLNTTEDVFSRDDQRQAFKAFIQNGGGFAGVHSATDTEYEWPWFGELVGARFSNHPNNPNVRQAVLEVVNRNHPATRPLPERWEREDEWYNFSFISGATQVLLRLDTDSYEGSDHPGNHPIAWYHDFDGGRAFYTGLGHTKESFEEPLFLDHLLGGILYALGR</sequence>
<evidence type="ECO:0000256" key="1">
    <source>
        <dbReference type="SAM" id="SignalP"/>
    </source>
</evidence>
<evidence type="ECO:0000259" key="2">
    <source>
        <dbReference type="Pfam" id="PF06283"/>
    </source>
</evidence>
<dbReference type="EMBL" id="CP027806">
    <property type="protein sequence ID" value="AXI99556.1"/>
    <property type="molecule type" value="Genomic_DNA"/>
</dbReference>
<reference evidence="3 4" key="1">
    <citation type="submission" date="2018-03" db="EMBL/GenBank/DDBJ databases">
        <title>Phenotypic and genomic properties of Cyclonatronum proteinivorum gen. nov., sp. nov., a haloalkaliphilic bacteroidete from soda lakes possessing Na+-translocating rhodopsin.</title>
        <authorList>
            <person name="Toshchakov S.V."/>
            <person name="Korzhenkov A."/>
            <person name="Samarov N.I."/>
            <person name="Kublanov I.V."/>
            <person name="Muntyan M.S."/>
            <person name="Sorokin D.Y."/>
        </authorList>
    </citation>
    <scope>NUCLEOTIDE SEQUENCE [LARGE SCALE GENOMIC DNA]</scope>
    <source>
        <strain evidence="3 4">Omega</strain>
    </source>
</reference>
<protein>
    <recommendedName>
        <fullName evidence="2">ThuA-like domain-containing protein</fullName>
    </recommendedName>
</protein>
<proteinExistence type="predicted"/>
<name>A0A345UGF5_9BACT</name>
<organism evidence="3 4">
    <name type="scientific">Cyclonatronum proteinivorum</name>
    <dbReference type="NCBI Taxonomy" id="1457365"/>
    <lineage>
        <taxon>Bacteria</taxon>
        <taxon>Pseudomonadati</taxon>
        <taxon>Balneolota</taxon>
        <taxon>Balneolia</taxon>
        <taxon>Balneolales</taxon>
        <taxon>Cyclonatronaceae</taxon>
        <taxon>Cyclonatronum</taxon>
    </lineage>
</organism>
<dbReference type="AlphaFoldDB" id="A0A345UGF5"/>
<dbReference type="Pfam" id="PF06283">
    <property type="entry name" value="ThuA"/>
    <property type="match status" value="1"/>
</dbReference>
<dbReference type="SUPFAM" id="SSF52317">
    <property type="entry name" value="Class I glutamine amidotransferase-like"/>
    <property type="match status" value="1"/>
</dbReference>
<feature type="chain" id="PRO_5016715809" description="ThuA-like domain-containing protein" evidence="1">
    <location>
        <begin position="25"/>
        <end position="268"/>
    </location>
</feature>
<dbReference type="Proteomes" id="UP000254808">
    <property type="component" value="Chromosome"/>
</dbReference>
<dbReference type="Gene3D" id="3.40.50.880">
    <property type="match status" value="1"/>
</dbReference>
<dbReference type="PROSITE" id="PS51257">
    <property type="entry name" value="PROKAR_LIPOPROTEIN"/>
    <property type="match status" value="1"/>
</dbReference>
<evidence type="ECO:0000313" key="3">
    <source>
        <dbReference type="EMBL" id="AXI99556.1"/>
    </source>
</evidence>
<dbReference type="RefSeq" id="WP_240644803.1">
    <property type="nucleotide sequence ID" value="NZ_CP027806.1"/>
</dbReference>
<dbReference type="PANTHER" id="PTHR40469">
    <property type="entry name" value="SECRETED GLYCOSYL HYDROLASE"/>
    <property type="match status" value="1"/>
</dbReference>
<accession>A0A345UGF5</accession>
<dbReference type="PANTHER" id="PTHR40469:SF2">
    <property type="entry name" value="GALACTOSE-BINDING DOMAIN-LIKE SUPERFAMILY PROTEIN"/>
    <property type="match status" value="1"/>
</dbReference>
<feature type="signal peptide" evidence="1">
    <location>
        <begin position="1"/>
        <end position="24"/>
    </location>
</feature>
<feature type="domain" description="ThuA-like" evidence="2">
    <location>
        <begin position="51"/>
        <end position="265"/>
    </location>
</feature>
<dbReference type="KEGG" id="cprv:CYPRO_0269"/>